<sequence>MEAERSQETTDAEIARPAPPALPFTVWFQLFLLVRAYDIALRADGTVNRFFFSLGDWQTRARARPDALGVRSTDVTVDKSRGLWARVFSPAEAGCPLPVIVYTHGGGFALLSPASRPLDGMCRRFCRELGAVVVSVNYRLAPENRYPAAYDDGVDVLRYLSTTGLPDSVSADLSRCFLAGDSAGGNISHHVAKRWISSPPPPPCNPIRLAGIVLLQPYFGGEERTQAELRLEGVAPVVNMRRSDWSWKAFLPEGTNRDHPAAHVTDENAELPEGFPPAMVVVGGFDPLQDWQRRYEGVLKRKGKTVQLLEFPEAIHAFYMFPELPDAVGRGSEIPPPIKLPQASLSGGAARA</sequence>
<reference evidence="1" key="2">
    <citation type="submission" date="2025-09" db="UniProtKB">
        <authorList>
            <consortium name="EnsemblPlants"/>
        </authorList>
    </citation>
    <scope>IDENTIFICATION</scope>
</reference>
<accession>A0ACD5ZYN0</accession>
<name>A0ACD5ZYN0_AVESA</name>
<protein>
    <submittedName>
        <fullName evidence="1">Uncharacterized protein</fullName>
    </submittedName>
</protein>
<evidence type="ECO:0000313" key="1">
    <source>
        <dbReference type="EnsemblPlants" id="AVESA.00010b.r2.7AG1243860.1.CDS"/>
    </source>
</evidence>
<dbReference type="Proteomes" id="UP001732700">
    <property type="component" value="Chromosome 7A"/>
</dbReference>
<organism evidence="1 2">
    <name type="scientific">Avena sativa</name>
    <name type="common">Oat</name>
    <dbReference type="NCBI Taxonomy" id="4498"/>
    <lineage>
        <taxon>Eukaryota</taxon>
        <taxon>Viridiplantae</taxon>
        <taxon>Streptophyta</taxon>
        <taxon>Embryophyta</taxon>
        <taxon>Tracheophyta</taxon>
        <taxon>Spermatophyta</taxon>
        <taxon>Magnoliopsida</taxon>
        <taxon>Liliopsida</taxon>
        <taxon>Poales</taxon>
        <taxon>Poaceae</taxon>
        <taxon>BOP clade</taxon>
        <taxon>Pooideae</taxon>
        <taxon>Poodae</taxon>
        <taxon>Poeae</taxon>
        <taxon>Poeae Chloroplast Group 1 (Aveneae type)</taxon>
        <taxon>Aveninae</taxon>
        <taxon>Avena</taxon>
    </lineage>
</organism>
<dbReference type="EnsemblPlants" id="AVESA.00010b.r2.7AG1243860.1">
    <property type="protein sequence ID" value="AVESA.00010b.r2.7AG1243860.1.CDS"/>
    <property type="gene ID" value="AVESA.00010b.r2.7AG1243860"/>
</dbReference>
<reference evidence="1" key="1">
    <citation type="submission" date="2021-05" db="EMBL/GenBank/DDBJ databases">
        <authorList>
            <person name="Scholz U."/>
            <person name="Mascher M."/>
            <person name="Fiebig A."/>
        </authorList>
    </citation>
    <scope>NUCLEOTIDE SEQUENCE [LARGE SCALE GENOMIC DNA]</scope>
</reference>
<evidence type="ECO:0000313" key="2">
    <source>
        <dbReference type="Proteomes" id="UP001732700"/>
    </source>
</evidence>
<proteinExistence type="predicted"/>
<keyword evidence="2" id="KW-1185">Reference proteome</keyword>